<keyword evidence="5 6" id="KW-0472">Membrane</keyword>
<keyword evidence="3 6" id="KW-0812">Transmembrane</keyword>
<accession>A0A975M950</accession>
<dbReference type="EMBL" id="CP076022">
    <property type="protein sequence ID" value="QWC11711.1"/>
    <property type="molecule type" value="Genomic_DNA"/>
</dbReference>
<comment type="subcellular location">
    <subcellularLocation>
        <location evidence="1">Cell membrane</location>
        <topology evidence="1">Multi-pass membrane protein</topology>
    </subcellularLocation>
</comment>
<gene>
    <name evidence="8" type="ORF">KKR91_07090</name>
</gene>
<proteinExistence type="predicted"/>
<feature type="domain" description="Cardiolipin synthase N-terminal" evidence="7">
    <location>
        <begin position="22"/>
        <end position="65"/>
    </location>
</feature>
<evidence type="ECO:0000256" key="6">
    <source>
        <dbReference type="SAM" id="Phobius"/>
    </source>
</evidence>
<evidence type="ECO:0000313" key="9">
    <source>
        <dbReference type="Proteomes" id="UP000676885"/>
    </source>
</evidence>
<evidence type="ECO:0000313" key="8">
    <source>
        <dbReference type="EMBL" id="QWC11711.1"/>
    </source>
</evidence>
<feature type="transmembrane region" description="Helical" evidence="6">
    <location>
        <begin position="43"/>
        <end position="63"/>
    </location>
</feature>
<evidence type="ECO:0000256" key="1">
    <source>
        <dbReference type="ARBA" id="ARBA00004651"/>
    </source>
</evidence>
<evidence type="ECO:0000256" key="2">
    <source>
        <dbReference type="ARBA" id="ARBA00022475"/>
    </source>
</evidence>
<name>A0A975M950_9MICC</name>
<evidence type="ECO:0000256" key="3">
    <source>
        <dbReference type="ARBA" id="ARBA00022692"/>
    </source>
</evidence>
<evidence type="ECO:0000259" key="7">
    <source>
        <dbReference type="Pfam" id="PF13396"/>
    </source>
</evidence>
<protein>
    <submittedName>
        <fullName evidence="8">PLD nuclease N-terminal domain-containing protein</fullName>
    </submittedName>
</protein>
<dbReference type="GO" id="GO:0005886">
    <property type="term" value="C:plasma membrane"/>
    <property type="evidence" value="ECO:0007669"/>
    <property type="project" value="UniProtKB-SubCell"/>
</dbReference>
<dbReference type="KEGG" id="ajg:KKR91_07090"/>
<evidence type="ECO:0000256" key="4">
    <source>
        <dbReference type="ARBA" id="ARBA00022989"/>
    </source>
</evidence>
<dbReference type="InterPro" id="IPR027379">
    <property type="entry name" value="CLS_N"/>
</dbReference>
<feature type="transmembrane region" description="Helical" evidence="6">
    <location>
        <begin position="12"/>
        <end position="31"/>
    </location>
</feature>
<sequence length="75" mass="8032">MNPVTPGPAGWTLSLFGALYLVLVIAALVSIAKSTHPTPTVKVLWFLVVVVAPFLGSLVWFAFGRRKAPTQPTGR</sequence>
<reference evidence="8 9" key="1">
    <citation type="submission" date="2021-05" db="EMBL/GenBank/DDBJ databases">
        <title>Novel species in genus Arthrobacter.</title>
        <authorList>
            <person name="Zhang G."/>
        </authorList>
    </citation>
    <scope>NUCLEOTIDE SEQUENCE [LARGE SCALE GENOMIC DNA]</scope>
    <source>
        <strain evidence="9">zg-ZUI227</strain>
    </source>
</reference>
<dbReference type="Pfam" id="PF13396">
    <property type="entry name" value="PLDc_N"/>
    <property type="match status" value="1"/>
</dbReference>
<evidence type="ECO:0000256" key="5">
    <source>
        <dbReference type="ARBA" id="ARBA00023136"/>
    </source>
</evidence>
<keyword evidence="4 6" id="KW-1133">Transmembrane helix</keyword>
<organism evidence="8 9">
    <name type="scientific">Arthrobacter jiangjiafuii</name>
    <dbReference type="NCBI Taxonomy" id="2817475"/>
    <lineage>
        <taxon>Bacteria</taxon>
        <taxon>Bacillati</taxon>
        <taxon>Actinomycetota</taxon>
        <taxon>Actinomycetes</taxon>
        <taxon>Micrococcales</taxon>
        <taxon>Micrococcaceae</taxon>
        <taxon>Arthrobacter</taxon>
    </lineage>
</organism>
<keyword evidence="9" id="KW-1185">Reference proteome</keyword>
<dbReference type="Proteomes" id="UP000676885">
    <property type="component" value="Chromosome"/>
</dbReference>
<dbReference type="AlphaFoldDB" id="A0A975M950"/>
<keyword evidence="2" id="KW-1003">Cell membrane</keyword>